<feature type="binding site" evidence="7">
    <location>
        <position position="120"/>
    </location>
    <ligand>
        <name>ATP</name>
        <dbReference type="ChEBI" id="CHEBI:30616"/>
    </ligand>
</feature>
<feature type="binding site" evidence="7">
    <location>
        <begin position="10"/>
        <end position="15"/>
    </location>
    <ligand>
        <name>ATP</name>
        <dbReference type="ChEBI" id="CHEBI:30616"/>
    </ligand>
</feature>
<feature type="binding site" evidence="7">
    <location>
        <position position="143"/>
    </location>
    <ligand>
        <name>substrate</name>
    </ligand>
</feature>
<dbReference type="InterPro" id="IPR031322">
    <property type="entry name" value="Shikimate/glucono_kinase"/>
</dbReference>
<keyword evidence="2 7" id="KW-0808">Transferase</keyword>
<sequence>MRYFLLGLPGSGKSHWGNIWSSTLKSNYFDLDEVIENNEGESISDLFKSEGEEYFRNLETFYLNKLINNYKSLILSTGGGTPCFNGNMDLMNKQGLTIFLNPPVEENAKRVWKPENTNRRPMFSDCNSLEDVQKLLSKLRNNRITYYQQAAVELKDWNKNTVSDLK</sequence>
<comment type="subcellular location">
    <subcellularLocation>
        <location evidence="7">Cytoplasm</location>
    </subcellularLocation>
</comment>
<dbReference type="SUPFAM" id="SSF52540">
    <property type="entry name" value="P-loop containing nucleoside triphosphate hydrolases"/>
    <property type="match status" value="1"/>
</dbReference>
<evidence type="ECO:0000256" key="7">
    <source>
        <dbReference type="HAMAP-Rule" id="MF_00109"/>
    </source>
</evidence>
<keyword evidence="3 7" id="KW-0547">Nucleotide-binding</keyword>
<comment type="similarity">
    <text evidence="7">Belongs to the shikimate kinase family.</text>
</comment>
<feature type="binding site" evidence="7">
    <location>
        <position position="56"/>
    </location>
    <ligand>
        <name>substrate</name>
    </ligand>
</feature>
<comment type="function">
    <text evidence="7">Catalyzes the specific phosphorylation of the 3-hydroxyl group of shikimic acid using ATP as a cosubstrate.</text>
</comment>
<dbReference type="PRINTS" id="PR01100">
    <property type="entry name" value="SHIKIMTKNASE"/>
</dbReference>
<protein>
    <recommendedName>
        <fullName evidence="7">Shikimate kinase</fullName>
        <shortName evidence="7">SK</shortName>
        <ecNumber evidence="7">2.7.1.71</ecNumber>
    </recommendedName>
</protein>
<dbReference type="InterPro" id="IPR000623">
    <property type="entry name" value="Shikimate_kinase/TSH1"/>
</dbReference>
<comment type="subunit">
    <text evidence="7">Monomer.</text>
</comment>
<dbReference type="GO" id="GO:0009073">
    <property type="term" value="P:aromatic amino acid family biosynthetic process"/>
    <property type="evidence" value="ECO:0007669"/>
    <property type="project" value="UniProtKB-KW"/>
</dbReference>
<feature type="binding site" evidence="7">
    <location>
        <position position="32"/>
    </location>
    <ligand>
        <name>substrate</name>
    </ligand>
</feature>
<keyword evidence="9" id="KW-1185">Reference proteome</keyword>
<dbReference type="GO" id="GO:0009423">
    <property type="term" value="P:chorismate biosynthetic process"/>
    <property type="evidence" value="ECO:0007669"/>
    <property type="project" value="UniProtKB-UniRule"/>
</dbReference>
<evidence type="ECO:0000256" key="4">
    <source>
        <dbReference type="ARBA" id="ARBA00022777"/>
    </source>
</evidence>
<organism evidence="8 9">
    <name type="scientific">Marivirga sericea</name>
    <dbReference type="NCBI Taxonomy" id="1028"/>
    <lineage>
        <taxon>Bacteria</taxon>
        <taxon>Pseudomonadati</taxon>
        <taxon>Bacteroidota</taxon>
        <taxon>Cytophagia</taxon>
        <taxon>Cytophagales</taxon>
        <taxon>Marivirgaceae</taxon>
        <taxon>Marivirga</taxon>
    </lineage>
</organism>
<feature type="binding site" evidence="7">
    <location>
        <position position="79"/>
    </location>
    <ligand>
        <name>substrate</name>
    </ligand>
</feature>
<proteinExistence type="inferred from homology"/>
<dbReference type="UniPathway" id="UPA00053">
    <property type="reaction ID" value="UER00088"/>
</dbReference>
<evidence type="ECO:0000256" key="6">
    <source>
        <dbReference type="ARBA" id="ARBA00023141"/>
    </source>
</evidence>
<dbReference type="CDD" id="cd00464">
    <property type="entry name" value="SK"/>
    <property type="match status" value="1"/>
</dbReference>
<dbReference type="OrthoDB" id="9800332at2"/>
<dbReference type="GO" id="GO:0004765">
    <property type="term" value="F:shikimate kinase activity"/>
    <property type="evidence" value="ECO:0007669"/>
    <property type="project" value="UniProtKB-UniRule"/>
</dbReference>
<dbReference type="GO" id="GO:0000287">
    <property type="term" value="F:magnesium ion binding"/>
    <property type="evidence" value="ECO:0007669"/>
    <property type="project" value="UniProtKB-UniRule"/>
</dbReference>
<evidence type="ECO:0000256" key="1">
    <source>
        <dbReference type="ARBA" id="ARBA00022605"/>
    </source>
</evidence>
<dbReference type="EMBL" id="FXAW01000004">
    <property type="protein sequence ID" value="SMG33094.1"/>
    <property type="molecule type" value="Genomic_DNA"/>
</dbReference>
<dbReference type="AlphaFoldDB" id="A0A1X7JY76"/>
<dbReference type="EC" id="2.7.1.71" evidence="7"/>
<comment type="caution">
    <text evidence="7">Lacks conserved residue(s) required for the propagation of feature annotation.</text>
</comment>
<reference evidence="9" key="1">
    <citation type="submission" date="2017-04" db="EMBL/GenBank/DDBJ databases">
        <authorList>
            <person name="Varghese N."/>
            <person name="Submissions S."/>
        </authorList>
    </citation>
    <scope>NUCLEOTIDE SEQUENCE [LARGE SCALE GENOMIC DNA]</scope>
    <source>
        <strain evidence="9">DSM 4125</strain>
    </source>
</reference>
<evidence type="ECO:0000313" key="9">
    <source>
        <dbReference type="Proteomes" id="UP000193804"/>
    </source>
</evidence>
<dbReference type="PANTHER" id="PTHR21087:SF16">
    <property type="entry name" value="SHIKIMATE KINASE 1, CHLOROPLASTIC"/>
    <property type="match status" value="1"/>
</dbReference>
<keyword evidence="4 7" id="KW-0418">Kinase</keyword>
<keyword evidence="5 7" id="KW-0067">ATP-binding</keyword>
<dbReference type="GO" id="GO:0008652">
    <property type="term" value="P:amino acid biosynthetic process"/>
    <property type="evidence" value="ECO:0007669"/>
    <property type="project" value="UniProtKB-KW"/>
</dbReference>
<dbReference type="STRING" id="1028.SAMN05661096_02073"/>
<keyword evidence="7" id="KW-0963">Cytoplasm</keyword>
<name>A0A1X7JY76_9BACT</name>
<keyword evidence="1 7" id="KW-0028">Amino-acid biosynthesis</keyword>
<gene>
    <name evidence="7" type="primary">aroK</name>
    <name evidence="8" type="ORF">SAMN05661096_02073</name>
</gene>
<evidence type="ECO:0000313" key="8">
    <source>
        <dbReference type="EMBL" id="SMG33094.1"/>
    </source>
</evidence>
<accession>A0A1X7JY76</accession>
<feature type="binding site" evidence="7">
    <location>
        <position position="14"/>
    </location>
    <ligand>
        <name>Mg(2+)</name>
        <dbReference type="ChEBI" id="CHEBI:18420"/>
    </ligand>
</feature>
<dbReference type="Proteomes" id="UP000193804">
    <property type="component" value="Unassembled WGS sequence"/>
</dbReference>
<evidence type="ECO:0000256" key="2">
    <source>
        <dbReference type="ARBA" id="ARBA00022679"/>
    </source>
</evidence>
<dbReference type="GO" id="GO:0005829">
    <property type="term" value="C:cytosol"/>
    <property type="evidence" value="ECO:0007669"/>
    <property type="project" value="TreeGrafter"/>
</dbReference>
<dbReference type="Gene3D" id="3.40.50.300">
    <property type="entry name" value="P-loop containing nucleotide triphosphate hydrolases"/>
    <property type="match status" value="1"/>
</dbReference>
<keyword evidence="6 7" id="KW-0057">Aromatic amino acid biosynthesis</keyword>
<comment type="pathway">
    <text evidence="7">Metabolic intermediate biosynthesis; chorismate biosynthesis; chorismate from D-erythrose 4-phosphate and phosphoenolpyruvate: step 5/7.</text>
</comment>
<dbReference type="RefSeq" id="WP_085516990.1">
    <property type="nucleotide sequence ID" value="NZ_FXAW01000004.1"/>
</dbReference>
<dbReference type="PANTHER" id="PTHR21087">
    <property type="entry name" value="SHIKIMATE KINASE"/>
    <property type="match status" value="1"/>
</dbReference>
<dbReference type="InterPro" id="IPR027417">
    <property type="entry name" value="P-loop_NTPase"/>
</dbReference>
<dbReference type="Pfam" id="PF01202">
    <property type="entry name" value="SKI"/>
    <property type="match status" value="1"/>
</dbReference>
<dbReference type="HAMAP" id="MF_00109">
    <property type="entry name" value="Shikimate_kinase"/>
    <property type="match status" value="1"/>
</dbReference>
<comment type="catalytic activity">
    <reaction evidence="7">
        <text>shikimate + ATP = 3-phosphoshikimate + ADP + H(+)</text>
        <dbReference type="Rhea" id="RHEA:13121"/>
        <dbReference type="ChEBI" id="CHEBI:15378"/>
        <dbReference type="ChEBI" id="CHEBI:30616"/>
        <dbReference type="ChEBI" id="CHEBI:36208"/>
        <dbReference type="ChEBI" id="CHEBI:145989"/>
        <dbReference type="ChEBI" id="CHEBI:456216"/>
        <dbReference type="EC" id="2.7.1.71"/>
    </reaction>
</comment>
<dbReference type="GO" id="GO:0005524">
    <property type="term" value="F:ATP binding"/>
    <property type="evidence" value="ECO:0007669"/>
    <property type="project" value="UniProtKB-UniRule"/>
</dbReference>
<evidence type="ECO:0000256" key="3">
    <source>
        <dbReference type="ARBA" id="ARBA00022741"/>
    </source>
</evidence>
<evidence type="ECO:0000256" key="5">
    <source>
        <dbReference type="ARBA" id="ARBA00022840"/>
    </source>
</evidence>
<comment type="cofactor">
    <cofactor evidence="7">
        <name>Mg(2+)</name>
        <dbReference type="ChEBI" id="CHEBI:18420"/>
    </cofactor>
    <text evidence="7">Binds 1 Mg(2+) ion per subunit.</text>
</comment>
<keyword evidence="7" id="KW-0460">Magnesium</keyword>
<keyword evidence="7" id="KW-0479">Metal-binding</keyword>